<feature type="non-terminal residue" evidence="1">
    <location>
        <position position="77"/>
    </location>
</feature>
<gene>
    <name evidence="1" type="ORF">CA163_22405</name>
</gene>
<dbReference type="Proteomes" id="UP000214596">
    <property type="component" value="Unassembled WGS sequence"/>
</dbReference>
<dbReference type="AlphaFoldDB" id="A0A227J691"/>
<name>A0A227J691_VIBPH</name>
<protein>
    <submittedName>
        <fullName evidence="1">Uncharacterized protein</fullName>
    </submittedName>
</protein>
<accession>A0A227J691</accession>
<organism evidence="1 2">
    <name type="scientific">Vibrio parahaemolyticus</name>
    <dbReference type="NCBI Taxonomy" id="670"/>
    <lineage>
        <taxon>Bacteria</taxon>
        <taxon>Pseudomonadati</taxon>
        <taxon>Pseudomonadota</taxon>
        <taxon>Gammaproteobacteria</taxon>
        <taxon>Vibrionales</taxon>
        <taxon>Vibrionaceae</taxon>
        <taxon>Vibrio</taxon>
    </lineage>
</organism>
<dbReference type="EMBL" id="NIXT01002036">
    <property type="protein sequence ID" value="OXE30619.1"/>
    <property type="molecule type" value="Genomic_DNA"/>
</dbReference>
<comment type="caution">
    <text evidence="1">The sequence shown here is derived from an EMBL/GenBank/DDBJ whole genome shotgun (WGS) entry which is preliminary data.</text>
</comment>
<reference evidence="1 2" key="1">
    <citation type="journal article" date="2017" name="Appl. Environ. Microbiol.">
        <title>Parallel evolution of two clades of a major Atlantic endemic Vibrio parahaemolyticus pathogen lineage by independent acquisition of related pathogenicity islands.</title>
        <authorList>
            <person name="Xu F."/>
            <person name="Gonzalez-Escalona N."/>
            <person name="Drees K.P."/>
            <person name="Sebra R.P."/>
            <person name="Cooper V.S."/>
            <person name="Jones S.H."/>
            <person name="Whistler C.A."/>
        </authorList>
    </citation>
    <scope>NUCLEOTIDE SEQUENCE [LARGE SCALE GENOMIC DNA]</scope>
    <source>
        <strain evidence="1 2">MAVP-3</strain>
    </source>
</reference>
<evidence type="ECO:0000313" key="1">
    <source>
        <dbReference type="EMBL" id="OXE30619.1"/>
    </source>
</evidence>
<sequence>MIALRFLVCFLQTIFLFILIILPGDAMLGKALKVAAIGLCAVLPLSAHANNFNYNMMEFRMGTSPGTFGGEFTTYFT</sequence>
<evidence type="ECO:0000313" key="2">
    <source>
        <dbReference type="Proteomes" id="UP000214596"/>
    </source>
</evidence>
<dbReference type="STRING" id="670.ACZ92_23230"/>
<proteinExistence type="predicted"/>